<feature type="domain" description="Peptidase M24" evidence="1">
    <location>
        <begin position="161"/>
        <end position="369"/>
    </location>
</feature>
<dbReference type="CDD" id="cd01066">
    <property type="entry name" value="APP_MetAP"/>
    <property type="match status" value="1"/>
</dbReference>
<feature type="domain" description="Creatinase N-terminal" evidence="2">
    <location>
        <begin position="10"/>
        <end position="154"/>
    </location>
</feature>
<protein>
    <submittedName>
        <fullName evidence="3">Xaa-Pro aminopeptidase</fullName>
    </submittedName>
</protein>
<keyword evidence="3" id="KW-0645">Protease</keyword>
<dbReference type="AlphaFoldDB" id="A0A7M2YZH3"/>
<accession>A0A7M2YZH3</accession>
<dbReference type="Pfam" id="PF01321">
    <property type="entry name" value="Creatinase_N"/>
    <property type="match status" value="1"/>
</dbReference>
<dbReference type="SUPFAM" id="SSF53092">
    <property type="entry name" value="Creatinase/prolidase N-terminal domain"/>
    <property type="match status" value="1"/>
</dbReference>
<dbReference type="InterPro" id="IPR000994">
    <property type="entry name" value="Pept_M24"/>
</dbReference>
<dbReference type="InterPro" id="IPR050659">
    <property type="entry name" value="Peptidase_M24B"/>
</dbReference>
<dbReference type="InterPro" id="IPR036005">
    <property type="entry name" value="Creatinase/aminopeptidase-like"/>
</dbReference>
<dbReference type="OrthoDB" id="9761809at2"/>
<organism evidence="3 4">
    <name type="scientific">Gaiella occulta</name>
    <dbReference type="NCBI Taxonomy" id="1002870"/>
    <lineage>
        <taxon>Bacteria</taxon>
        <taxon>Bacillati</taxon>
        <taxon>Actinomycetota</taxon>
        <taxon>Thermoleophilia</taxon>
        <taxon>Gaiellales</taxon>
        <taxon>Gaiellaceae</taxon>
        <taxon>Gaiella</taxon>
    </lineage>
</organism>
<dbReference type="InterPro" id="IPR000587">
    <property type="entry name" value="Creatinase_N"/>
</dbReference>
<evidence type="ECO:0000259" key="2">
    <source>
        <dbReference type="Pfam" id="PF01321"/>
    </source>
</evidence>
<evidence type="ECO:0000313" key="3">
    <source>
        <dbReference type="EMBL" id="RDI75268.1"/>
    </source>
</evidence>
<keyword evidence="3" id="KW-0031">Aminopeptidase</keyword>
<comment type="caution">
    <text evidence="3">The sequence shown here is derived from an EMBL/GenBank/DDBJ whole genome shotgun (WGS) entry which is preliminary data.</text>
</comment>
<dbReference type="SUPFAM" id="SSF55920">
    <property type="entry name" value="Creatinase/aminopeptidase"/>
    <property type="match status" value="1"/>
</dbReference>
<dbReference type="GO" id="GO:0004177">
    <property type="term" value="F:aminopeptidase activity"/>
    <property type="evidence" value="ECO:0007669"/>
    <property type="project" value="UniProtKB-KW"/>
</dbReference>
<evidence type="ECO:0000259" key="1">
    <source>
        <dbReference type="Pfam" id="PF00557"/>
    </source>
</evidence>
<proteinExistence type="predicted"/>
<dbReference type="Gene3D" id="3.40.350.10">
    <property type="entry name" value="Creatinase/prolidase N-terminal domain"/>
    <property type="match status" value="1"/>
</dbReference>
<dbReference type="EMBL" id="QQZY01000002">
    <property type="protein sequence ID" value="RDI75268.1"/>
    <property type="molecule type" value="Genomic_DNA"/>
</dbReference>
<name>A0A7M2YZH3_9ACTN</name>
<dbReference type="RefSeq" id="WP_147281191.1">
    <property type="nucleotide sequence ID" value="NZ_QQZY01000002.1"/>
</dbReference>
<dbReference type="PANTHER" id="PTHR46112">
    <property type="entry name" value="AMINOPEPTIDASE"/>
    <property type="match status" value="1"/>
</dbReference>
<dbReference type="Pfam" id="PF00557">
    <property type="entry name" value="Peptidase_M24"/>
    <property type="match status" value="1"/>
</dbReference>
<dbReference type="InterPro" id="IPR029149">
    <property type="entry name" value="Creatin/AminoP/Spt16_N"/>
</dbReference>
<sequence>MSWPRDDAKLDRVRALMRERGLDALVVRAPDNVLYLTNFWGMKGYDAVVFPVEGEPALICLEPSREDAERTAWTTDIRLFGGYDEHDPRPPSLRALDLAAAVAAQYGAIGVELSLGTQAADRMVGEPTTFPKAWFDAFPRAQDATPLLNEARMIKTPQEIERMRLANAIAAAAMEHVQGLIRPGMTEAQIAAAWLGFVHGEGTGWAGAVELALGFALVWSGAGIKTFTATTNRPVVEGEPTLFEIWVCADGYWCDHTKNLVPGELSERYRELEQGLLGVYDDAVAFCVPGASLAELDRRVRAGIASLGFPGQPSHPVCHGVGARAHEPPYAHQAGGGEIREGMVLAIEPGCYWEGGGGLRVEDNYLITESGPERLCSFPDGVVQA</sequence>
<reference evidence="4" key="2">
    <citation type="journal article" date="2019" name="MicrobiologyOpen">
        <title>High-quality draft genome sequence of Gaiella occulta isolated from a 150 meter deep mineral water borehole and comparison with the genome sequences of other deep-branching lineages of the phylum Actinobacteria.</title>
        <authorList>
            <person name="Severino R."/>
            <person name="Froufe H.J.C."/>
            <person name="Barroso C."/>
            <person name="Albuquerque L."/>
            <person name="Lobo-da-Cunha A."/>
            <person name="da Costa M.S."/>
            <person name="Egas C."/>
        </authorList>
    </citation>
    <scope>NUCLEOTIDE SEQUENCE [LARGE SCALE GENOMIC DNA]</scope>
    <source>
        <strain evidence="4">F2-233</strain>
    </source>
</reference>
<keyword evidence="3" id="KW-0378">Hydrolase</keyword>
<dbReference type="Proteomes" id="UP000254134">
    <property type="component" value="Unassembled WGS sequence"/>
</dbReference>
<evidence type="ECO:0000313" key="4">
    <source>
        <dbReference type="Proteomes" id="UP000254134"/>
    </source>
</evidence>
<reference evidence="3 4" key="1">
    <citation type="submission" date="2018-07" db="EMBL/GenBank/DDBJ databases">
        <title>High-quality-draft genome sequence of Gaiella occulta.</title>
        <authorList>
            <person name="Severino R."/>
            <person name="Froufe H.J.C."/>
            <person name="Rainey F.A."/>
            <person name="Barroso C."/>
            <person name="Albuquerque L."/>
            <person name="Lobo-Da-Cunha A."/>
            <person name="Da Costa M.S."/>
            <person name="Egas C."/>
        </authorList>
    </citation>
    <scope>NUCLEOTIDE SEQUENCE [LARGE SCALE GENOMIC DNA]</scope>
    <source>
        <strain evidence="3 4">F2-233</strain>
    </source>
</reference>
<dbReference type="PANTHER" id="PTHR46112:SF2">
    <property type="entry name" value="XAA-PRO AMINOPEPTIDASE P-RELATED"/>
    <property type="match status" value="1"/>
</dbReference>
<gene>
    <name evidence="3" type="ORF">Gocc_1066</name>
</gene>
<keyword evidence="4" id="KW-1185">Reference proteome</keyword>
<dbReference type="Gene3D" id="3.90.230.10">
    <property type="entry name" value="Creatinase/methionine aminopeptidase superfamily"/>
    <property type="match status" value="1"/>
</dbReference>